<feature type="chain" id="PRO_5038785268" evidence="8">
    <location>
        <begin position="25"/>
        <end position="252"/>
    </location>
</feature>
<gene>
    <name evidence="10" type="ORF">HMPREF3213_01605</name>
</gene>
<dbReference type="GO" id="GO:0005886">
    <property type="term" value="C:plasma membrane"/>
    <property type="evidence" value="ECO:0007669"/>
    <property type="project" value="UniProtKB-SubCell"/>
</dbReference>
<keyword evidence="3" id="KW-1003">Cell membrane</keyword>
<evidence type="ECO:0000256" key="1">
    <source>
        <dbReference type="ARBA" id="ARBA00004651"/>
    </source>
</evidence>
<feature type="transmembrane region" description="Helical" evidence="7">
    <location>
        <begin position="97"/>
        <end position="116"/>
    </location>
</feature>
<dbReference type="FunFam" id="1.10.3720.10:FF:000003">
    <property type="entry name" value="Aliphatic sulfonate ABC transporter permease"/>
    <property type="match status" value="1"/>
</dbReference>
<keyword evidence="4 7" id="KW-0812">Transmembrane</keyword>
<feature type="transmembrane region" description="Helical" evidence="7">
    <location>
        <begin position="63"/>
        <end position="85"/>
    </location>
</feature>
<feature type="transmembrane region" description="Helical" evidence="7">
    <location>
        <begin position="212"/>
        <end position="228"/>
    </location>
</feature>
<protein>
    <submittedName>
        <fullName evidence="10">Putative aliphatic sulfonates transport permease protein SsuC</fullName>
    </submittedName>
</protein>
<evidence type="ECO:0000256" key="6">
    <source>
        <dbReference type="ARBA" id="ARBA00023136"/>
    </source>
</evidence>
<name>A0A133KTY8_HEYCO</name>
<evidence type="ECO:0000256" key="2">
    <source>
        <dbReference type="ARBA" id="ARBA00022448"/>
    </source>
</evidence>
<evidence type="ECO:0000256" key="7">
    <source>
        <dbReference type="RuleBase" id="RU363032"/>
    </source>
</evidence>
<evidence type="ECO:0000256" key="5">
    <source>
        <dbReference type="ARBA" id="ARBA00022989"/>
    </source>
</evidence>
<dbReference type="CDD" id="cd06261">
    <property type="entry name" value="TM_PBP2"/>
    <property type="match status" value="1"/>
</dbReference>
<accession>A0A133KTY8</accession>
<organism evidence="10 11">
    <name type="scientific">Heyndrickxia coagulans</name>
    <name type="common">Weizmannia coagulans</name>
    <dbReference type="NCBI Taxonomy" id="1398"/>
    <lineage>
        <taxon>Bacteria</taxon>
        <taxon>Bacillati</taxon>
        <taxon>Bacillota</taxon>
        <taxon>Bacilli</taxon>
        <taxon>Bacillales</taxon>
        <taxon>Bacillaceae</taxon>
        <taxon>Heyndrickxia</taxon>
    </lineage>
</organism>
<dbReference type="AlphaFoldDB" id="A0A133KTY8"/>
<comment type="similarity">
    <text evidence="7">Belongs to the binding-protein-dependent transport system permease family.</text>
</comment>
<evidence type="ECO:0000256" key="4">
    <source>
        <dbReference type="ARBA" id="ARBA00022692"/>
    </source>
</evidence>
<evidence type="ECO:0000259" key="9">
    <source>
        <dbReference type="PROSITE" id="PS50928"/>
    </source>
</evidence>
<dbReference type="NCBIfam" id="NF008470">
    <property type="entry name" value="PRK11365.1"/>
    <property type="match status" value="1"/>
</dbReference>
<evidence type="ECO:0000313" key="10">
    <source>
        <dbReference type="EMBL" id="KWZ82760.1"/>
    </source>
</evidence>
<comment type="subcellular location">
    <subcellularLocation>
        <location evidence="1 7">Cell membrane</location>
        <topology evidence="1 7">Multi-pass membrane protein</topology>
    </subcellularLocation>
</comment>
<dbReference type="EMBL" id="LRPN01000049">
    <property type="protein sequence ID" value="KWZ82760.1"/>
    <property type="molecule type" value="Genomic_DNA"/>
</dbReference>
<keyword evidence="8" id="KW-0732">Signal</keyword>
<keyword evidence="5 7" id="KW-1133">Transmembrane helix</keyword>
<feature type="domain" description="ABC transmembrane type-1" evidence="9">
    <location>
        <begin position="56"/>
        <end position="236"/>
    </location>
</feature>
<dbReference type="Gene3D" id="1.10.3720.10">
    <property type="entry name" value="MetI-like"/>
    <property type="match status" value="1"/>
</dbReference>
<reference evidence="11" key="1">
    <citation type="submission" date="2016-01" db="EMBL/GenBank/DDBJ databases">
        <authorList>
            <person name="Mitreva M."/>
            <person name="Pepin K.H."/>
            <person name="Mihindukulasuriya K.A."/>
            <person name="Fulton R."/>
            <person name="Fronick C."/>
            <person name="O'Laughlin M."/>
            <person name="Miner T."/>
            <person name="Herter B."/>
            <person name="Rosa B.A."/>
            <person name="Cordes M."/>
            <person name="Tomlinson C."/>
            <person name="Wollam A."/>
            <person name="Palsikar V.B."/>
            <person name="Mardis E.R."/>
            <person name="Wilson R.K."/>
        </authorList>
    </citation>
    <scope>NUCLEOTIDE SEQUENCE [LARGE SCALE GENOMIC DNA]</scope>
    <source>
        <strain evidence="11">GED7749B</strain>
    </source>
</reference>
<evidence type="ECO:0000256" key="8">
    <source>
        <dbReference type="SAM" id="SignalP"/>
    </source>
</evidence>
<evidence type="ECO:0000313" key="11">
    <source>
        <dbReference type="Proteomes" id="UP000070376"/>
    </source>
</evidence>
<keyword evidence="6 7" id="KW-0472">Membrane</keyword>
<dbReference type="InterPro" id="IPR035906">
    <property type="entry name" value="MetI-like_sf"/>
</dbReference>
<comment type="caution">
    <text evidence="10">The sequence shown here is derived from an EMBL/GenBank/DDBJ whole genome shotgun (WGS) entry which is preliminary data.</text>
</comment>
<feature type="transmembrane region" description="Helical" evidence="7">
    <location>
        <begin position="162"/>
        <end position="192"/>
    </location>
</feature>
<dbReference type="PANTHER" id="PTHR30151">
    <property type="entry name" value="ALKANE SULFONATE ABC TRANSPORTER-RELATED, MEMBRANE SUBUNIT"/>
    <property type="match status" value="1"/>
</dbReference>
<proteinExistence type="inferred from homology"/>
<dbReference type="PANTHER" id="PTHR30151:SF38">
    <property type="entry name" value="ALIPHATIC SULFONATES TRANSPORT PERMEASE PROTEIN SSUC-RELATED"/>
    <property type="match status" value="1"/>
</dbReference>
<dbReference type="Pfam" id="PF00528">
    <property type="entry name" value="BPD_transp_1"/>
    <property type="match status" value="1"/>
</dbReference>
<feature type="signal peptide" evidence="8">
    <location>
        <begin position="1"/>
        <end position="24"/>
    </location>
</feature>
<dbReference type="PROSITE" id="PS50928">
    <property type="entry name" value="ABC_TM1"/>
    <property type="match status" value="1"/>
</dbReference>
<dbReference type="Proteomes" id="UP000070376">
    <property type="component" value="Unassembled WGS sequence"/>
</dbReference>
<dbReference type="PATRIC" id="fig|1398.22.peg.1613"/>
<evidence type="ECO:0000256" key="3">
    <source>
        <dbReference type="ARBA" id="ARBA00022475"/>
    </source>
</evidence>
<keyword evidence="2 7" id="KW-0813">Transport</keyword>
<dbReference type="SUPFAM" id="SSF161098">
    <property type="entry name" value="MetI-like"/>
    <property type="match status" value="1"/>
</dbReference>
<dbReference type="InterPro" id="IPR000515">
    <property type="entry name" value="MetI-like"/>
</dbReference>
<feature type="transmembrane region" description="Helical" evidence="7">
    <location>
        <begin position="122"/>
        <end position="141"/>
    </location>
</feature>
<dbReference type="GO" id="GO:0042918">
    <property type="term" value="P:alkanesulfonate transmembrane transport"/>
    <property type="evidence" value="ECO:0007669"/>
    <property type="project" value="UniProtKB-ARBA"/>
</dbReference>
<sequence>MLKKRVTPWVVPVCLMFAWQLASSAGILPPNVLPSPVAVVKAAWGLTQSGQLFDYIGASTKRALIGFFFGGGIGFGLGLFTGLSKKAESLLDSTVQMIRNVPHLALIPIVILWFGIGEEAKLFLVALGTFFPIYLNTFHGIRSVDRALIEMGEVYGLKGTALFWHMILPGALPSILVGVRYALGVTWVTLIVAETIASNSGIGYMAMNAREFMQLDVVVLSIVLYALLGKLSDWLAKIAEQRLLKWHPSYQK</sequence>
<dbReference type="RefSeq" id="WP_061086744.1">
    <property type="nucleotide sequence ID" value="NZ_KQ955827.1"/>
</dbReference>